<feature type="binding site" evidence="3">
    <location>
        <position position="97"/>
    </location>
    <ligand>
        <name>substrate</name>
    </ligand>
</feature>
<proteinExistence type="inferred from homology"/>
<evidence type="ECO:0000256" key="1">
    <source>
        <dbReference type="ARBA" id="ARBA00007420"/>
    </source>
</evidence>
<dbReference type="KEGG" id="lbk:LVISKB_1467"/>
<evidence type="ECO:0000256" key="2">
    <source>
        <dbReference type="PIRSR" id="PIRSR000705-1"/>
    </source>
</evidence>
<comment type="similarity">
    <text evidence="1">Belongs to the DCK/DGK family.</text>
</comment>
<dbReference type="PANTHER" id="PTHR10513:SF35">
    <property type="entry name" value="DEOXYADENOSINE KINASE"/>
    <property type="match status" value="1"/>
</dbReference>
<dbReference type="Gene3D" id="3.40.50.300">
    <property type="entry name" value="P-loop containing nucleotide triphosphate hydrolases"/>
    <property type="match status" value="1"/>
</dbReference>
<keyword evidence="5" id="KW-0472">Membrane</keyword>
<dbReference type="SUPFAM" id="SSF52540">
    <property type="entry name" value="P-loop containing nucleoside triphosphate hydrolases"/>
    <property type="match status" value="1"/>
</dbReference>
<dbReference type="InterPro" id="IPR027417">
    <property type="entry name" value="P-loop_NTPase"/>
</dbReference>
<keyword evidence="4" id="KW-0067">ATP-binding</keyword>
<dbReference type="PANTHER" id="PTHR10513">
    <property type="entry name" value="DEOXYNUCLEOSIDE KINASE"/>
    <property type="match status" value="1"/>
</dbReference>
<dbReference type="GO" id="GO:0005524">
    <property type="term" value="F:ATP binding"/>
    <property type="evidence" value="ECO:0007669"/>
    <property type="project" value="UniProtKB-KW"/>
</dbReference>
<feature type="binding site" evidence="3">
    <location>
        <position position="74"/>
    </location>
    <ligand>
        <name>substrate</name>
    </ligand>
</feature>
<name>M5AFL0_LEVBR</name>
<evidence type="ECO:0000313" key="7">
    <source>
        <dbReference type="EMBL" id="BAN07102.1"/>
    </source>
</evidence>
<dbReference type="PATRIC" id="fig|1001583.3.peg.1449"/>
<dbReference type="InterPro" id="IPR002624">
    <property type="entry name" value="DCK/DGK"/>
</dbReference>
<dbReference type="GO" id="GO:0005737">
    <property type="term" value="C:cytoplasm"/>
    <property type="evidence" value="ECO:0007669"/>
    <property type="project" value="TreeGrafter"/>
</dbReference>
<keyword evidence="5" id="KW-0812">Transmembrane</keyword>
<dbReference type="HOGENOM" id="CLU_030466_2_1_9"/>
<feature type="active site" description="Proton acceptor" evidence="2">
    <location>
        <position position="120"/>
    </location>
</feature>
<feature type="domain" description="Deoxynucleoside kinase" evidence="6">
    <location>
        <begin position="48"/>
        <end position="233"/>
    </location>
</feature>
<evidence type="ECO:0000256" key="4">
    <source>
        <dbReference type="PIRSR" id="PIRSR000705-3"/>
    </source>
</evidence>
<gene>
    <name evidence="7" type="ORF">LVISKB_1467</name>
</gene>
<dbReference type="Pfam" id="PF01712">
    <property type="entry name" value="dNK"/>
    <property type="match status" value="1"/>
</dbReference>
<sequence>MTDSLYNNDQSLRNGEIFLLSKCSSWQFYGTLYLVFLFKRGAIMVIITAGMIGVGKTTLTGKIASHLGTQAFFEPVGDNPVLPLYYRDPKQYGFLLQIYFLNKRFSMIKRALADDNNVLDRSIYEDALFTRENNAEGNITDTELEVYLNLLDNMMNELNELPKKAPDLLVYADADFDTILHRIKKRGRDYEQFDNNPELESYYKKMWTAYQGWFADYDVSPKIKIDLQKYDLDVPGNTELVLGQIDDALKGLRTSTAV</sequence>
<evidence type="ECO:0000256" key="3">
    <source>
        <dbReference type="PIRSR" id="PIRSR000705-2"/>
    </source>
</evidence>
<dbReference type="GO" id="GO:0019136">
    <property type="term" value="F:deoxynucleoside kinase activity"/>
    <property type="evidence" value="ECO:0007669"/>
    <property type="project" value="InterPro"/>
</dbReference>
<dbReference type="InterPro" id="IPR031314">
    <property type="entry name" value="DNK_dom"/>
</dbReference>
<feature type="binding site" evidence="3">
    <location>
        <position position="121"/>
    </location>
    <ligand>
        <name>substrate</name>
    </ligand>
</feature>
<protein>
    <submittedName>
        <fullName evidence="7">Deoxyguanosine kinase</fullName>
    </submittedName>
</protein>
<accession>M5AFL0</accession>
<organism evidence="7 8">
    <name type="scientific">Levilactobacillus brevis KB290</name>
    <dbReference type="NCBI Taxonomy" id="1001583"/>
    <lineage>
        <taxon>Bacteria</taxon>
        <taxon>Bacillati</taxon>
        <taxon>Bacillota</taxon>
        <taxon>Bacilli</taxon>
        <taxon>Lactobacillales</taxon>
        <taxon>Lactobacillaceae</taxon>
        <taxon>Levilactobacillus</taxon>
    </lineage>
</organism>
<dbReference type="CDD" id="cd01673">
    <property type="entry name" value="dNK"/>
    <property type="match status" value="1"/>
</dbReference>
<dbReference type="PIRSF" id="PIRSF000705">
    <property type="entry name" value="DNK"/>
    <property type="match status" value="1"/>
</dbReference>
<dbReference type="Proteomes" id="UP000012042">
    <property type="component" value="Chromosome"/>
</dbReference>
<dbReference type="AlphaFoldDB" id="M5AFL0"/>
<feature type="binding site" evidence="3">
    <location>
        <position position="126"/>
    </location>
    <ligand>
        <name>substrate</name>
    </ligand>
</feature>
<feature type="binding site" evidence="3">
    <location>
        <position position="191"/>
    </location>
    <ligand>
        <name>substrate</name>
    </ligand>
</feature>
<reference evidence="7 8" key="1">
    <citation type="journal article" date="2013" name="PLoS ONE">
        <title>Genomic Analysis by Deep Sequencing of the Probiotic Lactobacillus brevis KB290 Harboring Nine Plasmids Reveals Genomic Stability.</title>
        <authorList>
            <person name="Fukao M."/>
            <person name="Oshima K."/>
            <person name="Morita H."/>
            <person name="Toh H."/>
            <person name="Suda W."/>
            <person name="Kim S.W."/>
            <person name="Suzuki S."/>
            <person name="Yakabe T."/>
            <person name="Hattori M."/>
            <person name="Yajima N."/>
        </authorList>
    </citation>
    <scope>NUCLEOTIDE SEQUENCE [LARGE SCALE GENOMIC DNA]</scope>
    <source>
        <strain evidence="7 8">KB290</strain>
    </source>
</reference>
<feature type="binding site" evidence="4">
    <location>
        <begin position="50"/>
        <end position="58"/>
    </location>
    <ligand>
        <name>ATP</name>
        <dbReference type="ChEBI" id="CHEBI:30616"/>
    </ligand>
</feature>
<feature type="binding site" evidence="3">
    <location>
        <position position="86"/>
    </location>
    <ligand>
        <name>substrate</name>
    </ligand>
</feature>
<keyword evidence="5" id="KW-1133">Transmembrane helix</keyword>
<keyword evidence="4" id="KW-0547">Nucleotide-binding</keyword>
<feature type="binding site" evidence="4">
    <location>
        <begin position="182"/>
        <end position="186"/>
    </location>
    <ligand>
        <name>ATP</name>
        <dbReference type="ChEBI" id="CHEBI:30616"/>
    </ligand>
</feature>
<keyword evidence="7" id="KW-0418">Kinase</keyword>
<feature type="transmembrane region" description="Helical" evidence="5">
    <location>
        <begin position="28"/>
        <end position="54"/>
    </location>
</feature>
<dbReference type="EMBL" id="AP012167">
    <property type="protein sequence ID" value="BAN07102.1"/>
    <property type="molecule type" value="Genomic_DNA"/>
</dbReference>
<evidence type="ECO:0000259" key="6">
    <source>
        <dbReference type="Pfam" id="PF01712"/>
    </source>
</evidence>
<keyword evidence="7" id="KW-0808">Transferase</keyword>
<evidence type="ECO:0000313" key="8">
    <source>
        <dbReference type="Proteomes" id="UP000012042"/>
    </source>
</evidence>
<evidence type="ECO:0000256" key="5">
    <source>
        <dbReference type="SAM" id="Phobius"/>
    </source>
</evidence>
<dbReference type="InterPro" id="IPR050566">
    <property type="entry name" value="Deoxyribonucleoside_kinase"/>
</dbReference>